<organism evidence="1">
    <name type="scientific">hydrothermal vent metagenome</name>
    <dbReference type="NCBI Taxonomy" id="652676"/>
    <lineage>
        <taxon>unclassified sequences</taxon>
        <taxon>metagenomes</taxon>
        <taxon>ecological metagenomes</taxon>
    </lineage>
</organism>
<reference evidence="1" key="1">
    <citation type="submission" date="2016-10" db="EMBL/GenBank/DDBJ databases">
        <authorList>
            <person name="de Groot N.N."/>
        </authorList>
    </citation>
    <scope>NUCLEOTIDE SEQUENCE</scope>
</reference>
<dbReference type="EMBL" id="FPHG01000040">
    <property type="protein sequence ID" value="SFV59817.1"/>
    <property type="molecule type" value="Genomic_DNA"/>
</dbReference>
<name>A0A1W1C268_9ZZZZ</name>
<protein>
    <recommendedName>
        <fullName evidence="2">Transformation system protein</fullName>
    </recommendedName>
</protein>
<evidence type="ECO:0000313" key="1">
    <source>
        <dbReference type="EMBL" id="SFV59817.1"/>
    </source>
</evidence>
<sequence length="138" mass="15680">MKRIIILLLLLLLSSSLFGNITLEEIDMMIDKIKKPRDGILLEALSSTPDPFKQLVPPVSVASSSDKLLLKKDKDFSLNAIMNGKAFIDGKWHIVKDIVSDYEVMFIGKKGVVLSRERNIIKLFLKKKKKNIIQLEEN</sequence>
<accession>A0A1W1C268</accession>
<dbReference type="AlphaFoldDB" id="A0A1W1C268"/>
<proteinExistence type="predicted"/>
<evidence type="ECO:0008006" key="2">
    <source>
        <dbReference type="Google" id="ProtNLM"/>
    </source>
</evidence>
<gene>
    <name evidence="1" type="ORF">MNB_SV-9-1663</name>
</gene>